<keyword evidence="2" id="KW-1185">Reference proteome</keyword>
<dbReference type="EMBL" id="FQVX01000002">
    <property type="protein sequence ID" value="SHG43177.1"/>
    <property type="molecule type" value="Genomic_DNA"/>
</dbReference>
<dbReference type="RefSeq" id="WP_073420491.1">
    <property type="nucleotide sequence ID" value="NZ_FQVX01000002.1"/>
</dbReference>
<name>A0A1M5JRJ1_9ACTN</name>
<dbReference type="OrthoDB" id="5178186at2"/>
<sequence>MPVDLLPLVDDPHAVEDLRRHDAPFYPGRRFAFLGARDPVRVTADDLVAVGLVGVTLPGDVALDLLEGDLGLDVADCLAQVPDDVPVGDPRAPGLLGTASSLGLARDLLEERAGLRAAGTLLARKRPLLVPVPDPVVWCALDVTGDGWDWALDAFADDDLVDRVTAVRRAAGLVTTGDLRALQDLVWMRHHREHLRVRCAGLRLPAA</sequence>
<evidence type="ECO:0000313" key="2">
    <source>
        <dbReference type="Proteomes" id="UP000184471"/>
    </source>
</evidence>
<dbReference type="STRING" id="1070870.SAMN05444351_2623"/>
<organism evidence="1 2">
    <name type="scientific">Geodermatophilus nigrescens</name>
    <dbReference type="NCBI Taxonomy" id="1070870"/>
    <lineage>
        <taxon>Bacteria</taxon>
        <taxon>Bacillati</taxon>
        <taxon>Actinomycetota</taxon>
        <taxon>Actinomycetes</taxon>
        <taxon>Geodermatophilales</taxon>
        <taxon>Geodermatophilaceae</taxon>
        <taxon>Geodermatophilus</taxon>
    </lineage>
</organism>
<dbReference type="AlphaFoldDB" id="A0A1M5JRJ1"/>
<accession>A0A1M5JRJ1</accession>
<gene>
    <name evidence="1" type="ORF">SAMN05444351_2623</name>
</gene>
<evidence type="ECO:0000313" key="1">
    <source>
        <dbReference type="EMBL" id="SHG43177.1"/>
    </source>
</evidence>
<dbReference type="Proteomes" id="UP000184471">
    <property type="component" value="Unassembled WGS sequence"/>
</dbReference>
<dbReference type="Pfam" id="PF19827">
    <property type="entry name" value="DUF6308"/>
    <property type="match status" value="1"/>
</dbReference>
<reference evidence="1 2" key="1">
    <citation type="submission" date="2016-11" db="EMBL/GenBank/DDBJ databases">
        <authorList>
            <person name="Jaros S."/>
            <person name="Januszkiewicz K."/>
            <person name="Wedrychowicz H."/>
        </authorList>
    </citation>
    <scope>NUCLEOTIDE SEQUENCE [LARGE SCALE GENOMIC DNA]</scope>
    <source>
        <strain evidence="1 2">DSM 45408</strain>
    </source>
</reference>
<proteinExistence type="predicted"/>
<dbReference type="InterPro" id="IPR046275">
    <property type="entry name" value="DUF6308"/>
</dbReference>
<protein>
    <submittedName>
        <fullName evidence="1">Uncharacterized protein</fullName>
    </submittedName>
</protein>